<dbReference type="EMBL" id="JADJMS010000047">
    <property type="protein sequence ID" value="MBK7417215.1"/>
    <property type="molecule type" value="Genomic_DNA"/>
</dbReference>
<dbReference type="InterPro" id="IPR003607">
    <property type="entry name" value="HD/PDEase_dom"/>
</dbReference>
<sequence>MSSYRVNLHQAIYSLSDALDLVGVTHIHHGKRVAYIAAECGKKLGWSGRRLDDLFQAAILHDCGVSKTVIHSRLAQLEWENEHEHCVIGHTLLSQCPQLAKLADVVLHHHTHWSVLKNLNLPEETRLNASCIYLADRIDILTLGSLKDNSNILLGVPDTCRQAIEHKNEWFHPEIVEVFLELASSEAFWFRLESEHVAGYAATWVGCESEGQLEFADLRSLMHVFSVIVDAKSPYTQRHSDAVARLARYIGEKMGLSPRTCELLELAGLLHDLGKLRVPDNYLDKPGKLTQEEYAIVRRHSFDTFNILKNISGLEEVAQWASQHHERIDGSGYPYHLQKAELSLEARIIAVADVFQALEQHRPYRGPLPAKDILNVLREEAELGKLDADVVASVEANLEQCWAVGFSK</sequence>
<dbReference type="SMART" id="SM00471">
    <property type="entry name" value="HDc"/>
    <property type="match status" value="2"/>
</dbReference>
<dbReference type="SUPFAM" id="SSF109604">
    <property type="entry name" value="HD-domain/PDEase-like"/>
    <property type="match status" value="2"/>
</dbReference>
<proteinExistence type="predicted"/>
<dbReference type="InterPro" id="IPR006674">
    <property type="entry name" value="HD_domain"/>
</dbReference>
<evidence type="ECO:0000313" key="3">
    <source>
        <dbReference type="EMBL" id="MBK7417215.1"/>
    </source>
</evidence>
<dbReference type="CDD" id="cd00077">
    <property type="entry name" value="HDc"/>
    <property type="match status" value="2"/>
</dbReference>
<dbReference type="Pfam" id="PF01966">
    <property type="entry name" value="HD"/>
    <property type="match status" value="1"/>
</dbReference>
<organism evidence="3 4">
    <name type="scientific">Candidatus Dechloromonas phosphorivorans</name>
    <dbReference type="NCBI Taxonomy" id="2899244"/>
    <lineage>
        <taxon>Bacteria</taxon>
        <taxon>Pseudomonadati</taxon>
        <taxon>Pseudomonadota</taxon>
        <taxon>Betaproteobacteria</taxon>
        <taxon>Rhodocyclales</taxon>
        <taxon>Azonexaceae</taxon>
        <taxon>Dechloromonas</taxon>
    </lineage>
</organism>
<dbReference type="PANTHER" id="PTHR43155">
    <property type="entry name" value="CYCLIC DI-GMP PHOSPHODIESTERASE PA4108-RELATED"/>
    <property type="match status" value="1"/>
</dbReference>
<feature type="domain" description="HD" evidence="1">
    <location>
        <begin position="236"/>
        <end position="358"/>
    </location>
</feature>
<dbReference type="Gene3D" id="1.10.3210.10">
    <property type="entry name" value="Hypothetical protein af1432"/>
    <property type="match status" value="2"/>
</dbReference>
<dbReference type="InterPro" id="IPR037522">
    <property type="entry name" value="HD_GYP_dom"/>
</dbReference>
<dbReference type="Proteomes" id="UP000739411">
    <property type="component" value="Unassembled WGS sequence"/>
</dbReference>
<evidence type="ECO:0000313" key="4">
    <source>
        <dbReference type="Proteomes" id="UP000739411"/>
    </source>
</evidence>
<dbReference type="InterPro" id="IPR006675">
    <property type="entry name" value="HDIG_dom"/>
</dbReference>
<reference evidence="3 4" key="1">
    <citation type="submission" date="2020-10" db="EMBL/GenBank/DDBJ databases">
        <title>Connecting structure to function with the recovery of over 1000 high-quality activated sludge metagenome-assembled genomes encoding full-length rRNA genes using long-read sequencing.</title>
        <authorList>
            <person name="Singleton C.M."/>
            <person name="Petriglieri F."/>
            <person name="Kristensen J.M."/>
            <person name="Kirkegaard R.H."/>
            <person name="Michaelsen T.Y."/>
            <person name="Andersen M.H."/>
            <person name="Karst S.M."/>
            <person name="Dueholm M.S."/>
            <person name="Nielsen P.H."/>
            <person name="Albertsen M."/>
        </authorList>
    </citation>
    <scope>NUCLEOTIDE SEQUENCE [LARGE SCALE GENOMIC DNA]</scope>
    <source>
        <strain evidence="3">EsbW_18-Q3-R4-48_BATAC.463</strain>
    </source>
</reference>
<name>A0A935N2D4_9RHOO</name>
<dbReference type="AlphaFoldDB" id="A0A935N2D4"/>
<gene>
    <name evidence="3" type="ORF">IPJ38_21000</name>
</gene>
<dbReference type="GO" id="GO:0008081">
    <property type="term" value="F:phosphoric diester hydrolase activity"/>
    <property type="evidence" value="ECO:0007669"/>
    <property type="project" value="UniProtKB-ARBA"/>
</dbReference>
<dbReference type="PANTHER" id="PTHR43155:SF1">
    <property type="entry name" value="3'3'-CGAMP-SPECIFIC PHOSPHODIESTERASE 1"/>
    <property type="match status" value="1"/>
</dbReference>
<comment type="caution">
    <text evidence="3">The sequence shown here is derived from an EMBL/GenBank/DDBJ whole genome shotgun (WGS) entry which is preliminary data.</text>
</comment>
<feature type="domain" description="HD-GYP" evidence="2">
    <location>
        <begin position="214"/>
        <end position="408"/>
    </location>
</feature>
<evidence type="ECO:0000259" key="2">
    <source>
        <dbReference type="PROSITE" id="PS51832"/>
    </source>
</evidence>
<dbReference type="Pfam" id="PF13487">
    <property type="entry name" value="HD_5"/>
    <property type="match status" value="1"/>
</dbReference>
<dbReference type="NCBIfam" id="TIGR00277">
    <property type="entry name" value="HDIG"/>
    <property type="match status" value="1"/>
</dbReference>
<accession>A0A935N2D4</accession>
<evidence type="ECO:0000259" key="1">
    <source>
        <dbReference type="PROSITE" id="PS51831"/>
    </source>
</evidence>
<dbReference type="PROSITE" id="PS51832">
    <property type="entry name" value="HD_GYP"/>
    <property type="match status" value="1"/>
</dbReference>
<protein>
    <submittedName>
        <fullName evidence="3">HD domain-containing protein</fullName>
    </submittedName>
</protein>
<feature type="domain" description="HD" evidence="1">
    <location>
        <begin position="26"/>
        <end position="141"/>
    </location>
</feature>
<dbReference type="PROSITE" id="PS51831">
    <property type="entry name" value="HD"/>
    <property type="match status" value="2"/>
</dbReference>